<sequence length="398" mass="42941">MAPSWSELPSELLGVVFLNLRCLADRVYFAAVCRSWRSAAAARALASPPTPLPQQLPWLLLVPSDGAPCFVSLLAGSARRRLSLPYGAHGARLCGSHAGGWLAVAANGWRAYALVNVFSRAWLPLPDRMRVPRHGINTCLVVRAVALSAPPTSRDCIAAAIVSGVSNLAFVRPRMDRQWLASETVHGLQDVLYHDDELVRGFHAVTNDEAVTVFVQEGDPGAPALRMAWRSYRMQRRSNAPAPSPSSSSGGGVSRYLVESRGKLLMVVRHFPSVVQHGGGGGAATAHGFEVLELGVQALPSGDHVAWWVELDGGLDGRVLFLARGCSRAFEASQFAGFQEGVYFLDDTSFDISLALSSGGNFPCSDVGWYSGREVMRGVKGFPSEFQSTFSPPTWFYP</sequence>
<dbReference type="SUPFAM" id="SSF81383">
    <property type="entry name" value="F-box domain"/>
    <property type="match status" value="1"/>
</dbReference>
<reference evidence="2 3" key="1">
    <citation type="submission" date="2016-09" db="EMBL/GenBank/DDBJ databases">
        <title>The draft genome of Dichanthelium oligosanthes: A C3 panicoid grass species.</title>
        <authorList>
            <person name="Studer A.J."/>
            <person name="Schnable J.C."/>
            <person name="Brutnell T.P."/>
        </authorList>
    </citation>
    <scope>NUCLEOTIDE SEQUENCE [LARGE SCALE GENOMIC DNA]</scope>
    <source>
        <strain evidence="3">cv. Kellogg 1175</strain>
        <tissue evidence="2">Leaf</tissue>
    </source>
</reference>
<proteinExistence type="predicted"/>
<gene>
    <name evidence="2" type="ORF">BAE44_0005869</name>
</gene>
<organism evidence="2 3">
    <name type="scientific">Dichanthelium oligosanthes</name>
    <dbReference type="NCBI Taxonomy" id="888268"/>
    <lineage>
        <taxon>Eukaryota</taxon>
        <taxon>Viridiplantae</taxon>
        <taxon>Streptophyta</taxon>
        <taxon>Embryophyta</taxon>
        <taxon>Tracheophyta</taxon>
        <taxon>Spermatophyta</taxon>
        <taxon>Magnoliopsida</taxon>
        <taxon>Liliopsida</taxon>
        <taxon>Poales</taxon>
        <taxon>Poaceae</taxon>
        <taxon>PACMAD clade</taxon>
        <taxon>Panicoideae</taxon>
        <taxon>Panicodae</taxon>
        <taxon>Paniceae</taxon>
        <taxon>Dichantheliinae</taxon>
        <taxon>Dichanthelium</taxon>
    </lineage>
</organism>
<dbReference type="EMBL" id="LWDX02019827">
    <property type="protein sequence ID" value="OEL33111.1"/>
    <property type="molecule type" value="Genomic_DNA"/>
</dbReference>
<dbReference type="Gene3D" id="1.20.1280.50">
    <property type="match status" value="1"/>
</dbReference>
<feature type="domain" description="KIB1-4 beta-propeller" evidence="1">
    <location>
        <begin position="80"/>
        <end position="363"/>
    </location>
</feature>
<accession>A0A1E5W6U7</accession>
<dbReference type="PANTHER" id="PTHR33110">
    <property type="entry name" value="F-BOX/KELCH-REPEAT PROTEIN-RELATED"/>
    <property type="match status" value="1"/>
</dbReference>
<keyword evidence="3" id="KW-1185">Reference proteome</keyword>
<name>A0A1E5W6U7_9POAL</name>
<evidence type="ECO:0000259" key="1">
    <source>
        <dbReference type="Pfam" id="PF03478"/>
    </source>
</evidence>
<dbReference type="Pfam" id="PF03478">
    <property type="entry name" value="Beta-prop_KIB1-4"/>
    <property type="match status" value="1"/>
</dbReference>
<dbReference type="STRING" id="888268.A0A1E5W6U7"/>
<protein>
    <recommendedName>
        <fullName evidence="1">KIB1-4 beta-propeller domain-containing protein</fullName>
    </recommendedName>
</protein>
<dbReference type="InterPro" id="IPR005174">
    <property type="entry name" value="KIB1-4_b-propeller"/>
</dbReference>
<dbReference type="InterPro" id="IPR036047">
    <property type="entry name" value="F-box-like_dom_sf"/>
</dbReference>
<dbReference type="OrthoDB" id="586807at2759"/>
<dbReference type="PANTHER" id="PTHR33110:SF144">
    <property type="entry name" value="OS01G0660700 PROTEIN"/>
    <property type="match status" value="1"/>
</dbReference>
<evidence type="ECO:0000313" key="2">
    <source>
        <dbReference type="EMBL" id="OEL33111.1"/>
    </source>
</evidence>
<dbReference type="Proteomes" id="UP000095767">
    <property type="component" value="Unassembled WGS sequence"/>
</dbReference>
<evidence type="ECO:0000313" key="3">
    <source>
        <dbReference type="Proteomes" id="UP000095767"/>
    </source>
</evidence>
<comment type="caution">
    <text evidence="2">The sequence shown here is derived from an EMBL/GenBank/DDBJ whole genome shotgun (WGS) entry which is preliminary data.</text>
</comment>
<dbReference type="AlphaFoldDB" id="A0A1E5W6U7"/>